<dbReference type="Pfam" id="PF25137">
    <property type="entry name" value="ADH_Fe_C"/>
    <property type="match status" value="1"/>
</dbReference>
<dbReference type="GO" id="GO:0047516">
    <property type="term" value="F:1,3-propanediol dehydrogenase activity"/>
    <property type="evidence" value="ECO:0007669"/>
    <property type="project" value="UniProtKB-EC"/>
</dbReference>
<dbReference type="FunFam" id="3.40.50.1970:FF:000003">
    <property type="entry name" value="Alcohol dehydrogenase, iron-containing"/>
    <property type="match status" value="1"/>
</dbReference>
<dbReference type="SUPFAM" id="SSF56796">
    <property type="entry name" value="Dehydroquinate synthase-like"/>
    <property type="match status" value="1"/>
</dbReference>
<dbReference type="PROSITE" id="PS00913">
    <property type="entry name" value="ADH_IRON_1"/>
    <property type="match status" value="1"/>
</dbReference>
<dbReference type="PANTHER" id="PTHR11496:SF102">
    <property type="entry name" value="ALCOHOL DEHYDROGENASE 4"/>
    <property type="match status" value="1"/>
</dbReference>
<evidence type="ECO:0000256" key="4">
    <source>
        <dbReference type="ARBA" id="ARBA00023027"/>
    </source>
</evidence>
<accession>A0A2P2EC71</accession>
<dbReference type="EC" id="1.1.1.202" evidence="8"/>
<comment type="catalytic activity">
    <reaction evidence="5">
        <text>a primary alcohol + NAD(+) = an aldehyde + NADH + H(+)</text>
        <dbReference type="Rhea" id="RHEA:10736"/>
        <dbReference type="ChEBI" id="CHEBI:15378"/>
        <dbReference type="ChEBI" id="CHEBI:15734"/>
        <dbReference type="ChEBI" id="CHEBI:17478"/>
        <dbReference type="ChEBI" id="CHEBI:57540"/>
        <dbReference type="ChEBI" id="CHEBI:57945"/>
        <dbReference type="EC" id="1.1.1.1"/>
    </reaction>
</comment>
<feature type="domain" description="Alcohol dehydrogenase iron-type/glycerol dehydrogenase GldA" evidence="6">
    <location>
        <begin position="9"/>
        <end position="175"/>
    </location>
</feature>
<dbReference type="Gene3D" id="3.40.50.1970">
    <property type="match status" value="1"/>
</dbReference>
<dbReference type="Proteomes" id="UP000245086">
    <property type="component" value="Unassembled WGS sequence"/>
</dbReference>
<keyword evidence="9" id="KW-1185">Reference proteome</keyword>
<organism evidence="8 9">
    <name type="scientific">Candidatus Phycosocius bacilliformis</name>
    <dbReference type="NCBI Taxonomy" id="1445552"/>
    <lineage>
        <taxon>Bacteria</taxon>
        <taxon>Pseudomonadati</taxon>
        <taxon>Pseudomonadota</taxon>
        <taxon>Alphaproteobacteria</taxon>
        <taxon>Caulobacterales</taxon>
        <taxon>Caulobacterales incertae sedis</taxon>
        <taxon>Candidatus Phycosocius</taxon>
    </lineage>
</organism>
<dbReference type="InterPro" id="IPR039697">
    <property type="entry name" value="Alcohol_dehydrogenase_Fe"/>
</dbReference>
<protein>
    <submittedName>
        <fullName evidence="8">1,3-propanediol dehydrogenase</fullName>
        <ecNumber evidence="8">1.1.1.202</ecNumber>
    </submittedName>
</protein>
<dbReference type="RefSeq" id="WP_108985626.1">
    <property type="nucleotide sequence ID" value="NZ_BFBR01000007.1"/>
</dbReference>
<dbReference type="InterPro" id="IPR001670">
    <property type="entry name" value="ADH_Fe/GldA"/>
</dbReference>
<keyword evidence="4" id="KW-0520">NAD</keyword>
<dbReference type="OrthoDB" id="9815791at2"/>
<comment type="caution">
    <text evidence="8">The sequence shown here is derived from an EMBL/GenBank/DDBJ whole genome shotgun (WGS) entry which is preliminary data.</text>
</comment>
<evidence type="ECO:0000313" key="8">
    <source>
        <dbReference type="EMBL" id="GBF58655.1"/>
    </source>
</evidence>
<evidence type="ECO:0000313" key="9">
    <source>
        <dbReference type="Proteomes" id="UP000245086"/>
    </source>
</evidence>
<evidence type="ECO:0000259" key="6">
    <source>
        <dbReference type="Pfam" id="PF00465"/>
    </source>
</evidence>
<dbReference type="InterPro" id="IPR018211">
    <property type="entry name" value="ADH_Fe_CS"/>
</dbReference>
<dbReference type="AlphaFoldDB" id="A0A2P2EC71"/>
<evidence type="ECO:0000259" key="7">
    <source>
        <dbReference type="Pfam" id="PF25137"/>
    </source>
</evidence>
<keyword evidence="3 8" id="KW-0560">Oxidoreductase</keyword>
<dbReference type="CDD" id="cd14861">
    <property type="entry name" value="Fe-ADH-like"/>
    <property type="match status" value="1"/>
</dbReference>
<comment type="cofactor">
    <cofactor evidence="1">
        <name>Fe cation</name>
        <dbReference type="ChEBI" id="CHEBI:24875"/>
    </cofactor>
</comment>
<reference evidence="8 9" key="1">
    <citation type="journal article" date="2018" name="Genome Announc.">
        <title>Draft Genome Sequence of "Candidatus Phycosocius bacilliformis," an Alphaproteobacterial Ectosymbiont of the Hydrocarbon-Producing Green Alga Botryococcus braunii.</title>
        <authorList>
            <person name="Tanabe Y."/>
            <person name="Yamaguchi H."/>
            <person name="Watanabe M.M."/>
        </authorList>
    </citation>
    <scope>NUCLEOTIDE SEQUENCE [LARGE SCALE GENOMIC DNA]</scope>
    <source>
        <strain evidence="8 9">BOTRYCO-2</strain>
    </source>
</reference>
<comment type="similarity">
    <text evidence="2">Belongs to the iron-containing alcohol dehydrogenase family.</text>
</comment>
<dbReference type="GO" id="GO:0046872">
    <property type="term" value="F:metal ion binding"/>
    <property type="evidence" value="ECO:0007669"/>
    <property type="project" value="InterPro"/>
</dbReference>
<feature type="domain" description="Fe-containing alcohol dehydrogenase-like C-terminal" evidence="7">
    <location>
        <begin position="186"/>
        <end position="375"/>
    </location>
</feature>
<name>A0A2P2EC71_9PROT</name>
<sequence length="378" mass="38688">MASIPYLTDTRFDHGAVSQTGKALASLGASRPLIVTDKGIIAAGLLQHVLDALEGAPAAIFDETPGNPTEAATLAALALYREAGADSLIALGGGSSMDLAKGVGILVHGEGPLARFGAAQRGSRHISKIPPLIAIPTTSGTGSEVSIGAVIVLESGIKELFVSKHLIPAIAICDPDLTLGLPAGLTAATGMDAVTHCIESILSPAVNPPGDAIAADGIKRAVRDGMLLRAVQDGKDRDARWHMMMASTEGALAFVKGLGSVHALSHAAGRLKSPSLHHGTLNAIFLPHVMIFNHGARPEAEAMIRDAMGLAPSADLAEALFALNQSLGIPANLSLLGLGPEHADGIVANALADIAHLSNPRRATEADYHMLYAAALKG</sequence>
<gene>
    <name evidence="8" type="primary">dhaT</name>
    <name evidence="8" type="ORF">PbB2_02343</name>
</gene>
<evidence type="ECO:0000256" key="1">
    <source>
        <dbReference type="ARBA" id="ARBA00001962"/>
    </source>
</evidence>
<evidence type="ECO:0000256" key="2">
    <source>
        <dbReference type="ARBA" id="ARBA00007358"/>
    </source>
</evidence>
<proteinExistence type="inferred from homology"/>
<dbReference type="Pfam" id="PF00465">
    <property type="entry name" value="Fe-ADH"/>
    <property type="match status" value="1"/>
</dbReference>
<dbReference type="Gene3D" id="1.20.1090.10">
    <property type="entry name" value="Dehydroquinate synthase-like - alpha domain"/>
    <property type="match status" value="1"/>
</dbReference>
<dbReference type="GO" id="GO:0004022">
    <property type="term" value="F:alcohol dehydrogenase (NAD+) activity"/>
    <property type="evidence" value="ECO:0007669"/>
    <property type="project" value="UniProtKB-EC"/>
</dbReference>
<dbReference type="InterPro" id="IPR056798">
    <property type="entry name" value="ADH_Fe_C"/>
</dbReference>
<dbReference type="PANTHER" id="PTHR11496">
    <property type="entry name" value="ALCOHOL DEHYDROGENASE"/>
    <property type="match status" value="1"/>
</dbReference>
<dbReference type="EMBL" id="BFBR01000007">
    <property type="protein sequence ID" value="GBF58655.1"/>
    <property type="molecule type" value="Genomic_DNA"/>
</dbReference>
<evidence type="ECO:0000256" key="3">
    <source>
        <dbReference type="ARBA" id="ARBA00023002"/>
    </source>
</evidence>
<evidence type="ECO:0000256" key="5">
    <source>
        <dbReference type="ARBA" id="ARBA00049243"/>
    </source>
</evidence>